<feature type="domain" description="Amidohydrolase-related" evidence="4">
    <location>
        <begin position="83"/>
        <end position="432"/>
    </location>
</feature>
<dbReference type="RefSeq" id="WP_136845838.1">
    <property type="nucleotide sequence ID" value="NZ_SSTM01000004.1"/>
</dbReference>
<dbReference type="Gene3D" id="2.30.40.10">
    <property type="entry name" value="Urease, subunit C, domain 1"/>
    <property type="match status" value="1"/>
</dbReference>
<dbReference type="InterPro" id="IPR032466">
    <property type="entry name" value="Metal_Hydrolase"/>
</dbReference>
<keyword evidence="3" id="KW-0862">Zinc</keyword>
<organism evidence="5 6">
    <name type="scientific">Parvibacter caecicola</name>
    <dbReference type="NCBI Taxonomy" id="747645"/>
    <lineage>
        <taxon>Bacteria</taxon>
        <taxon>Bacillati</taxon>
        <taxon>Actinomycetota</taxon>
        <taxon>Coriobacteriia</taxon>
        <taxon>Coriobacteriales</taxon>
        <taxon>Coriobacteriaceae</taxon>
        <taxon>Parvibacter</taxon>
    </lineage>
</organism>
<dbReference type="InterPro" id="IPR011059">
    <property type="entry name" value="Metal-dep_hydrolase_composite"/>
</dbReference>
<reference evidence="5 6" key="1">
    <citation type="submission" date="2019-04" db="EMBL/GenBank/DDBJ databases">
        <title>Microbes associate with the intestines of laboratory mice.</title>
        <authorList>
            <person name="Navarre W."/>
            <person name="Wong E."/>
            <person name="Huang K.C."/>
            <person name="Tropini C."/>
            <person name="Ng K."/>
            <person name="Yu B."/>
        </authorList>
    </citation>
    <scope>NUCLEOTIDE SEQUENCE [LARGE SCALE GENOMIC DNA]</scope>
    <source>
        <strain evidence="5 6">NM48_B13</strain>
    </source>
</reference>
<proteinExistence type="predicted"/>
<dbReference type="GO" id="GO:0016814">
    <property type="term" value="F:hydrolase activity, acting on carbon-nitrogen (but not peptide) bonds, in cyclic amidines"/>
    <property type="evidence" value="ECO:0007669"/>
    <property type="project" value="UniProtKB-ARBA"/>
</dbReference>
<dbReference type="PANTHER" id="PTHR43794">
    <property type="entry name" value="AMINOHYDROLASE SSNA-RELATED"/>
    <property type="match status" value="1"/>
</dbReference>
<dbReference type="CDD" id="cd01298">
    <property type="entry name" value="ATZ_TRZ_like"/>
    <property type="match status" value="1"/>
</dbReference>
<keyword evidence="1" id="KW-0479">Metal-binding</keyword>
<evidence type="ECO:0000256" key="1">
    <source>
        <dbReference type="ARBA" id="ARBA00022723"/>
    </source>
</evidence>
<dbReference type="Proteomes" id="UP000309454">
    <property type="component" value="Unassembled WGS sequence"/>
</dbReference>
<comment type="caution">
    <text evidence="5">The sequence shown here is derived from an EMBL/GenBank/DDBJ whole genome shotgun (WGS) entry which is preliminary data.</text>
</comment>
<dbReference type="PANTHER" id="PTHR43794:SF11">
    <property type="entry name" value="AMIDOHYDROLASE-RELATED DOMAIN-CONTAINING PROTEIN"/>
    <property type="match status" value="1"/>
</dbReference>
<evidence type="ECO:0000256" key="2">
    <source>
        <dbReference type="ARBA" id="ARBA00022801"/>
    </source>
</evidence>
<dbReference type="InterPro" id="IPR006680">
    <property type="entry name" value="Amidohydro-rel"/>
</dbReference>
<dbReference type="SUPFAM" id="SSF51338">
    <property type="entry name" value="Composite domain of metallo-dependent hydrolases"/>
    <property type="match status" value="1"/>
</dbReference>
<dbReference type="EMBL" id="SSTM01000004">
    <property type="protein sequence ID" value="TJW10170.1"/>
    <property type="molecule type" value="Genomic_DNA"/>
</dbReference>
<protein>
    <submittedName>
        <fullName evidence="5">Amidohydrolase</fullName>
    </submittedName>
</protein>
<evidence type="ECO:0000256" key="3">
    <source>
        <dbReference type="ARBA" id="ARBA00022833"/>
    </source>
</evidence>
<name>A0A4T9T6P8_9ACTN</name>
<evidence type="ECO:0000313" key="5">
    <source>
        <dbReference type="EMBL" id="TJW10170.1"/>
    </source>
</evidence>
<dbReference type="Gene3D" id="3.20.20.140">
    <property type="entry name" value="Metal-dependent hydrolases"/>
    <property type="match status" value="1"/>
</dbReference>
<evidence type="ECO:0000313" key="6">
    <source>
        <dbReference type="Proteomes" id="UP000309454"/>
    </source>
</evidence>
<dbReference type="AlphaFoldDB" id="A0A4T9T6P8"/>
<dbReference type="InterPro" id="IPR050287">
    <property type="entry name" value="MTA/SAH_deaminase"/>
</dbReference>
<gene>
    <name evidence="5" type="ORF">E5982_06280</name>
</gene>
<accession>A0A4T9T6P8</accession>
<dbReference type="FunFam" id="3.20.20.140:FF:000014">
    <property type="entry name" value="5-methylthioadenosine/S-adenosylhomocysteine deaminase"/>
    <property type="match status" value="1"/>
</dbReference>
<dbReference type="Pfam" id="PF01979">
    <property type="entry name" value="Amidohydro_1"/>
    <property type="match status" value="1"/>
</dbReference>
<evidence type="ECO:0000259" key="4">
    <source>
        <dbReference type="Pfam" id="PF01979"/>
    </source>
</evidence>
<keyword evidence="2 5" id="KW-0378">Hydrolase</keyword>
<dbReference type="SUPFAM" id="SSF51556">
    <property type="entry name" value="Metallo-dependent hydrolases"/>
    <property type="match status" value="1"/>
</dbReference>
<dbReference type="OrthoDB" id="3189065at2"/>
<dbReference type="GO" id="GO:0046872">
    <property type="term" value="F:metal ion binding"/>
    <property type="evidence" value="ECO:0007669"/>
    <property type="project" value="UniProtKB-KW"/>
</dbReference>
<dbReference type="GO" id="GO:0019239">
    <property type="term" value="F:deaminase activity"/>
    <property type="evidence" value="ECO:0007669"/>
    <property type="project" value="UniProtKB-ARBA"/>
</dbReference>
<keyword evidence="6" id="KW-1185">Reference proteome</keyword>
<sequence length="461" mass="49846">MLFADVSVLDENFDVVPHQWVGVCDGRVAYVGAADPRVSGSYAADPRGATASAASQGVGTQAADPHDASAYFGEVIEGAGRLLMPALYNCHAHSPMVLLRGYAENLPLQRWLNEKCFPFEAKMTADDCYWGTLLACAEMARFGVVSFSDMYYNAERSAQAVMESGMKASLGSAPVLLGDTPFAERVEYAQTEEMIRQWHGAGDGRIHVDCALHSEYLTTEPVVRDVTAFAKERGLRLHIHLSETAKEVAECRERHGGLSPVAYFESTGLFEEPVTAAHCVWLDEADMDILAYRGVFVANNPASNMKLGSGFAPIPRLLEKGAKVCLGSDGMASNNNHNLFHDMYLQAMIYKGATLDPTAVTPQQALQAATRTGALSQGREDCGLVKEGMRADLCLLDVAGPSWCPATDMTYNLVYAGSGSDVVMTLCDGQVVYRDGAFPTIDLERAKAECAARTQRILGEL</sequence>